<comment type="subunit">
    <text evidence="12">Component of the ubiquinol-cytochrome c oxidoreductase (cytochrome b-c1 complex, complex III, CIII), a multisubunit enzyme composed of 3 respiratory subunits cytochrome b, cytochrome c1 and Rieske protein, 2 core protein subunits, and additional low-molecular weight protein subunits.</text>
</comment>
<evidence type="ECO:0000256" key="1">
    <source>
        <dbReference type="ARBA" id="ARBA00004434"/>
    </source>
</evidence>
<dbReference type="InterPro" id="IPR036656">
    <property type="entry name" value="QCR9_sf"/>
</dbReference>
<proteinExistence type="inferred from homology"/>
<keyword evidence="7 12" id="KW-0249">Electron transport</keyword>
<evidence type="ECO:0000256" key="7">
    <source>
        <dbReference type="ARBA" id="ARBA00022982"/>
    </source>
</evidence>
<comment type="function">
    <text evidence="12">Component of the ubiquinol-cytochrome c oxidoreductase, a multisubunit transmembrane complex that is part of the mitochondrial electron transport chain which drives oxidative phosphorylation. The complex plays an important role in the uptake of multiple carbon sources present in different host niches.</text>
</comment>
<evidence type="ECO:0000256" key="8">
    <source>
        <dbReference type="ARBA" id="ARBA00022989"/>
    </source>
</evidence>
<dbReference type="RefSeq" id="XP_067516770.1">
    <property type="nucleotide sequence ID" value="XM_067660669.1"/>
</dbReference>
<keyword evidence="4 12" id="KW-0679">Respiratory chain</keyword>
<keyword evidence="3 12" id="KW-0813">Transport</keyword>
<dbReference type="Pfam" id="PF05365">
    <property type="entry name" value="UCR_UQCRX_QCR9"/>
    <property type="match status" value="1"/>
</dbReference>
<dbReference type="VEuPathDB" id="FungiDB:RO3G_06079"/>
<protein>
    <recommendedName>
        <fullName evidence="11 12">Complex III subunit 9</fullName>
    </recommendedName>
</protein>
<dbReference type="OrthoDB" id="44067at2759"/>
<dbReference type="GO" id="GO:0006122">
    <property type="term" value="P:mitochondrial electron transport, ubiquinol to cytochrome c"/>
    <property type="evidence" value="ECO:0007669"/>
    <property type="project" value="UniProtKB-UniRule"/>
</dbReference>
<comment type="similarity">
    <text evidence="2 12">Belongs to the UQCR10/QCR9 family.</text>
</comment>
<dbReference type="Gene3D" id="1.20.5.260">
    <property type="entry name" value="Cytochrome b-c1 complex subunit 9"/>
    <property type="match status" value="1"/>
</dbReference>
<keyword evidence="9 12" id="KW-0496">Mitochondrion</keyword>
<dbReference type="OMA" id="IKHKYEV"/>
<dbReference type="PANTHER" id="PTHR12980:SF0">
    <property type="entry name" value="CYTOCHROME B-C1 COMPLEX SUBUNIT 9"/>
    <property type="match status" value="1"/>
</dbReference>
<keyword evidence="14" id="KW-1185">Reference proteome</keyword>
<dbReference type="EMBL" id="CH476735">
    <property type="protein sequence ID" value="EIE81374.1"/>
    <property type="molecule type" value="Genomic_DNA"/>
</dbReference>
<evidence type="ECO:0000313" key="14">
    <source>
        <dbReference type="Proteomes" id="UP000009138"/>
    </source>
</evidence>
<keyword evidence="5" id="KW-0812">Transmembrane</keyword>
<evidence type="ECO:0000256" key="4">
    <source>
        <dbReference type="ARBA" id="ARBA00022660"/>
    </source>
</evidence>
<dbReference type="AlphaFoldDB" id="I1BYU4"/>
<dbReference type="eggNOG" id="KOG3494">
    <property type="taxonomic scope" value="Eukaryota"/>
</dbReference>
<evidence type="ECO:0000256" key="11">
    <source>
        <dbReference type="ARBA" id="ARBA00044247"/>
    </source>
</evidence>
<dbReference type="GO" id="GO:0005743">
    <property type="term" value="C:mitochondrial inner membrane"/>
    <property type="evidence" value="ECO:0007669"/>
    <property type="project" value="UniProtKB-SubCell"/>
</dbReference>
<evidence type="ECO:0000256" key="2">
    <source>
        <dbReference type="ARBA" id="ARBA00007856"/>
    </source>
</evidence>
<sequence>MPAAASTGLSRAIYTTVFKKNSVFVTTVFAGAIAFEVGFDTLASRVWDDMNKGKQWKDIKHKYE</sequence>
<evidence type="ECO:0000313" key="13">
    <source>
        <dbReference type="EMBL" id="EIE81374.1"/>
    </source>
</evidence>
<organism evidence="13 14">
    <name type="scientific">Rhizopus delemar (strain RA 99-880 / ATCC MYA-4621 / FGSC 9543 / NRRL 43880)</name>
    <name type="common">Mucormycosis agent</name>
    <name type="synonym">Rhizopus arrhizus var. delemar</name>
    <dbReference type="NCBI Taxonomy" id="246409"/>
    <lineage>
        <taxon>Eukaryota</taxon>
        <taxon>Fungi</taxon>
        <taxon>Fungi incertae sedis</taxon>
        <taxon>Mucoromycota</taxon>
        <taxon>Mucoromycotina</taxon>
        <taxon>Mucoromycetes</taxon>
        <taxon>Mucorales</taxon>
        <taxon>Mucorineae</taxon>
        <taxon>Rhizopodaceae</taxon>
        <taxon>Rhizopus</taxon>
    </lineage>
</organism>
<dbReference type="GeneID" id="93613050"/>
<evidence type="ECO:0000256" key="12">
    <source>
        <dbReference type="RuleBase" id="RU368056"/>
    </source>
</evidence>
<accession>I1BYU4</accession>
<keyword evidence="10" id="KW-0472">Membrane</keyword>
<gene>
    <name evidence="13" type="ORF">RO3G_06079</name>
</gene>
<keyword evidence="6 12" id="KW-0999">Mitochondrion inner membrane</keyword>
<dbReference type="STRING" id="246409.I1BYU4"/>
<comment type="subcellular location">
    <subcellularLocation>
        <location evidence="1 12">Mitochondrion inner membrane</location>
        <topology evidence="1 12">Single-pass membrane protein</topology>
    </subcellularLocation>
</comment>
<reference evidence="13 14" key="1">
    <citation type="journal article" date="2009" name="PLoS Genet.">
        <title>Genomic analysis of the basal lineage fungus Rhizopus oryzae reveals a whole-genome duplication.</title>
        <authorList>
            <person name="Ma L.-J."/>
            <person name="Ibrahim A.S."/>
            <person name="Skory C."/>
            <person name="Grabherr M.G."/>
            <person name="Burger G."/>
            <person name="Butler M."/>
            <person name="Elias M."/>
            <person name="Idnurm A."/>
            <person name="Lang B.F."/>
            <person name="Sone T."/>
            <person name="Abe A."/>
            <person name="Calvo S.E."/>
            <person name="Corrochano L.M."/>
            <person name="Engels R."/>
            <person name="Fu J."/>
            <person name="Hansberg W."/>
            <person name="Kim J.-M."/>
            <person name="Kodira C.D."/>
            <person name="Koehrsen M.J."/>
            <person name="Liu B."/>
            <person name="Miranda-Saavedra D."/>
            <person name="O'Leary S."/>
            <person name="Ortiz-Castellanos L."/>
            <person name="Poulter R."/>
            <person name="Rodriguez-Romero J."/>
            <person name="Ruiz-Herrera J."/>
            <person name="Shen Y.-Q."/>
            <person name="Zeng Q."/>
            <person name="Galagan J."/>
            <person name="Birren B.W."/>
            <person name="Cuomo C.A."/>
            <person name="Wickes B.L."/>
        </authorList>
    </citation>
    <scope>NUCLEOTIDE SEQUENCE [LARGE SCALE GENOMIC DNA]</scope>
    <source>
        <strain evidence="14">RA 99-880 / ATCC MYA-4621 / FGSC 9543 / NRRL 43880</strain>
    </source>
</reference>
<evidence type="ECO:0000256" key="10">
    <source>
        <dbReference type="ARBA" id="ARBA00023136"/>
    </source>
</evidence>
<name>I1BYU4_RHIO9</name>
<dbReference type="InParanoid" id="I1BYU4"/>
<dbReference type="FunFam" id="1.20.5.260:FF:000001">
    <property type="entry name" value="Cytochrome b-c1 complex subunit 9"/>
    <property type="match status" value="1"/>
</dbReference>
<dbReference type="Proteomes" id="UP000009138">
    <property type="component" value="Unassembled WGS sequence"/>
</dbReference>
<evidence type="ECO:0000256" key="5">
    <source>
        <dbReference type="ARBA" id="ARBA00022692"/>
    </source>
</evidence>
<evidence type="ECO:0000256" key="6">
    <source>
        <dbReference type="ARBA" id="ARBA00022792"/>
    </source>
</evidence>
<evidence type="ECO:0000256" key="9">
    <source>
        <dbReference type="ARBA" id="ARBA00023128"/>
    </source>
</evidence>
<dbReference type="SUPFAM" id="SSF81514">
    <property type="entry name" value="Subunit X (non-heme 7 kDa protein) of cytochrome bc1 complex (Ubiquinol-cytochrome c reductase)"/>
    <property type="match status" value="1"/>
</dbReference>
<dbReference type="GO" id="GO:0045275">
    <property type="term" value="C:respiratory chain complex III"/>
    <property type="evidence" value="ECO:0007669"/>
    <property type="project" value="UniProtKB-UniRule"/>
</dbReference>
<dbReference type="PANTHER" id="PTHR12980">
    <property type="entry name" value="UBIQUINOL-CYTOCHROME C REDUCTASE COMPLEX, SUBUNIT X"/>
    <property type="match status" value="1"/>
</dbReference>
<keyword evidence="8" id="KW-1133">Transmembrane helix</keyword>
<evidence type="ECO:0000256" key="3">
    <source>
        <dbReference type="ARBA" id="ARBA00022448"/>
    </source>
</evidence>
<dbReference type="InterPro" id="IPR008027">
    <property type="entry name" value="QCR9"/>
</dbReference>